<gene>
    <name evidence="2" type="ORF">NCTC13193_04991</name>
</gene>
<sequence>MVWSPAKPAPETYLQKAQDRIIFVAEDDSGQIIGYGDLELNGHIDHLYTHPDWVGTGVGTAVYQALEAAARKKGMVLLFVEASESARYLFERQGFHIDNRNDFSINNVPIHNYRMSKQLA</sequence>
<dbReference type="Gene3D" id="3.40.630.30">
    <property type="match status" value="1"/>
</dbReference>
<dbReference type="SUPFAM" id="SSF55729">
    <property type="entry name" value="Acyl-CoA N-acyltransferases (Nat)"/>
    <property type="match status" value="1"/>
</dbReference>
<keyword evidence="2" id="KW-0808">Transferase</keyword>
<dbReference type="Proteomes" id="UP000270487">
    <property type="component" value="Chromosome"/>
</dbReference>
<dbReference type="InterPro" id="IPR000182">
    <property type="entry name" value="GNAT_dom"/>
</dbReference>
<dbReference type="GO" id="GO:0016747">
    <property type="term" value="F:acyltransferase activity, transferring groups other than amino-acyl groups"/>
    <property type="evidence" value="ECO:0007669"/>
    <property type="project" value="InterPro"/>
</dbReference>
<keyword evidence="2" id="KW-0012">Acyltransferase</keyword>
<evidence type="ECO:0000259" key="1">
    <source>
        <dbReference type="PROSITE" id="PS51186"/>
    </source>
</evidence>
<dbReference type="CDD" id="cd04301">
    <property type="entry name" value="NAT_SF"/>
    <property type="match status" value="1"/>
</dbReference>
<feature type="domain" description="N-acetyltransferase" evidence="1">
    <location>
        <begin position="1"/>
        <end position="120"/>
    </location>
</feature>
<dbReference type="PROSITE" id="PS51186">
    <property type="entry name" value="GNAT"/>
    <property type="match status" value="1"/>
</dbReference>
<dbReference type="InterPro" id="IPR052564">
    <property type="entry name" value="N-acetyltrans/Recomb-assoc"/>
</dbReference>
<reference evidence="2 3" key="1">
    <citation type="submission" date="2018-12" db="EMBL/GenBank/DDBJ databases">
        <authorList>
            <consortium name="Pathogen Informatics"/>
        </authorList>
    </citation>
    <scope>NUCLEOTIDE SEQUENCE [LARGE SCALE GENOMIC DNA]</scope>
    <source>
        <strain evidence="2 3">NCTC13193</strain>
    </source>
</reference>
<dbReference type="PANTHER" id="PTHR43451">
    <property type="entry name" value="ACETYLTRANSFERASE (GNAT) FAMILY PROTEIN"/>
    <property type="match status" value="1"/>
</dbReference>
<proteinExistence type="predicted"/>
<protein>
    <submittedName>
        <fullName evidence="2">Putative acyltransferase</fullName>
    </submittedName>
</protein>
<name>A0A3S4XBY4_SERFO</name>
<organism evidence="2 3">
    <name type="scientific">Serratia fonticola</name>
    <dbReference type="NCBI Taxonomy" id="47917"/>
    <lineage>
        <taxon>Bacteria</taxon>
        <taxon>Pseudomonadati</taxon>
        <taxon>Pseudomonadota</taxon>
        <taxon>Gammaproteobacteria</taxon>
        <taxon>Enterobacterales</taxon>
        <taxon>Yersiniaceae</taxon>
        <taxon>Serratia</taxon>
    </lineage>
</organism>
<dbReference type="AlphaFoldDB" id="A0A3S4XBY4"/>
<dbReference type="InterPro" id="IPR016181">
    <property type="entry name" value="Acyl_CoA_acyltransferase"/>
</dbReference>
<dbReference type="EMBL" id="LR134492">
    <property type="protein sequence ID" value="VEI75512.1"/>
    <property type="molecule type" value="Genomic_DNA"/>
</dbReference>
<dbReference type="PANTHER" id="PTHR43451:SF1">
    <property type="entry name" value="ACETYLTRANSFERASE"/>
    <property type="match status" value="1"/>
</dbReference>
<dbReference type="Pfam" id="PF13673">
    <property type="entry name" value="Acetyltransf_10"/>
    <property type="match status" value="1"/>
</dbReference>
<evidence type="ECO:0000313" key="3">
    <source>
        <dbReference type="Proteomes" id="UP000270487"/>
    </source>
</evidence>
<accession>A0A3S4XBY4</accession>
<evidence type="ECO:0000313" key="2">
    <source>
        <dbReference type="EMBL" id="VEI75512.1"/>
    </source>
</evidence>